<evidence type="ECO:0000313" key="3">
    <source>
        <dbReference type="Proteomes" id="UP000252519"/>
    </source>
</evidence>
<protein>
    <submittedName>
        <fullName evidence="2">Uncharacterized protein</fullName>
    </submittedName>
</protein>
<dbReference type="EMBL" id="JOJR01000720">
    <property type="protein sequence ID" value="RCN34944.1"/>
    <property type="molecule type" value="Genomic_DNA"/>
</dbReference>
<evidence type="ECO:0000313" key="2">
    <source>
        <dbReference type="EMBL" id="RCN34944.1"/>
    </source>
</evidence>
<proteinExistence type="predicted"/>
<feature type="region of interest" description="Disordered" evidence="1">
    <location>
        <begin position="1"/>
        <end position="34"/>
    </location>
</feature>
<accession>A0A368FRV9</accession>
<reference evidence="2 3" key="1">
    <citation type="submission" date="2014-10" db="EMBL/GenBank/DDBJ databases">
        <title>Draft genome of the hookworm Ancylostoma caninum.</title>
        <authorList>
            <person name="Mitreva M."/>
        </authorList>
    </citation>
    <scope>NUCLEOTIDE SEQUENCE [LARGE SCALE GENOMIC DNA]</scope>
    <source>
        <strain evidence="2 3">Baltimore</strain>
    </source>
</reference>
<evidence type="ECO:0000256" key="1">
    <source>
        <dbReference type="SAM" id="MobiDB-lite"/>
    </source>
</evidence>
<dbReference type="AlphaFoldDB" id="A0A368FRV9"/>
<gene>
    <name evidence="2" type="ORF">ANCCAN_19210</name>
</gene>
<organism evidence="2 3">
    <name type="scientific">Ancylostoma caninum</name>
    <name type="common">Dog hookworm</name>
    <dbReference type="NCBI Taxonomy" id="29170"/>
    <lineage>
        <taxon>Eukaryota</taxon>
        <taxon>Metazoa</taxon>
        <taxon>Ecdysozoa</taxon>
        <taxon>Nematoda</taxon>
        <taxon>Chromadorea</taxon>
        <taxon>Rhabditida</taxon>
        <taxon>Rhabditina</taxon>
        <taxon>Rhabditomorpha</taxon>
        <taxon>Strongyloidea</taxon>
        <taxon>Ancylostomatidae</taxon>
        <taxon>Ancylostomatinae</taxon>
        <taxon>Ancylostoma</taxon>
    </lineage>
</organism>
<name>A0A368FRV9_ANCCA</name>
<sequence>MPAAHLNPLCTPMTSEGRPCVPSSATNGDLHKEPSCKVQNAETCEYTTKPVHRGSSGISRSFGDDLPDTIPFIDGENSSVAIENLREQRGEVKREERKPILQTASVAVREGKRSSCHMPPTCGDGDLGTLNSAFKSASAFTFVVDISPLSAKNTSLMRNREANRENRQVRLHSFSEC</sequence>
<dbReference type="Proteomes" id="UP000252519">
    <property type="component" value="Unassembled WGS sequence"/>
</dbReference>
<keyword evidence="3" id="KW-1185">Reference proteome</keyword>
<dbReference type="OrthoDB" id="10034726at2759"/>
<comment type="caution">
    <text evidence="2">The sequence shown here is derived from an EMBL/GenBank/DDBJ whole genome shotgun (WGS) entry which is preliminary data.</text>
</comment>